<dbReference type="FunFam" id="3.40.50.720:FF:000203">
    <property type="entry name" value="D-3-phosphoglycerate dehydrogenase (SerA)"/>
    <property type="match status" value="1"/>
</dbReference>
<dbReference type="EC" id="1.1.1.95" evidence="8"/>
<dbReference type="CDD" id="cd12172">
    <property type="entry name" value="PGDH_like_2"/>
    <property type="match status" value="1"/>
</dbReference>
<keyword evidence="4" id="KW-0520">NAD</keyword>
<dbReference type="PROSITE" id="PS00671">
    <property type="entry name" value="D_2_HYDROXYACID_DH_3"/>
    <property type="match status" value="1"/>
</dbReference>
<dbReference type="InterPro" id="IPR006139">
    <property type="entry name" value="D-isomer_2_OHA_DH_cat_dom"/>
</dbReference>
<dbReference type="GO" id="GO:0051287">
    <property type="term" value="F:NAD binding"/>
    <property type="evidence" value="ECO:0007669"/>
    <property type="project" value="InterPro"/>
</dbReference>
<evidence type="ECO:0000259" key="7">
    <source>
        <dbReference type="Pfam" id="PF02826"/>
    </source>
</evidence>
<dbReference type="Pfam" id="PF00389">
    <property type="entry name" value="2-Hacid_dh"/>
    <property type="match status" value="1"/>
</dbReference>
<dbReference type="SUPFAM" id="SSF52283">
    <property type="entry name" value="Formate/glycerate dehydrogenase catalytic domain-like"/>
    <property type="match status" value="1"/>
</dbReference>
<dbReference type="PROSITE" id="PS00670">
    <property type="entry name" value="D_2_HYDROXYACID_DH_2"/>
    <property type="match status" value="1"/>
</dbReference>
<protein>
    <submittedName>
        <fullName evidence="8">Phosphoglycerate dehydrogenase</fullName>
        <ecNumber evidence="8">1.1.1.95</ecNumber>
    </submittedName>
</protein>
<accession>A0A3P3XIT5</accession>
<sequence>MFNIIVTARSFGQANPEPIRLLEENGCRIEKLNIMNPLSASELLALVAEADGIIAGLDQYDALVIENAKRLKVISRYGVGYDNVDLEAAKRKGVAVTFTPGTNENSVADLAMTLLLCASRNIVSMDKYVKSGLGSRVIGSEMWKKTLGIIGTGRIGKGLARRAVGFSMNILAYDAYPDTAFAQQVGLTYCSLDRLLRESDFISIHCPLTDETRSLIGAAEFAVMKPTAVLVNTARGGIVDEEALYNALVQKKIAAAALDVTVQDPPTGSPLLGLDNCIITPHIGGYTRDAVLNMGMLAARNLIAVLKGEPCEFRVV</sequence>
<dbReference type="Gene3D" id="3.40.50.720">
    <property type="entry name" value="NAD(P)-binding Rossmann-like Domain"/>
    <property type="match status" value="2"/>
</dbReference>
<gene>
    <name evidence="8" type="ORF">SPIROBIBN47_210166</name>
</gene>
<evidence type="ECO:0000259" key="6">
    <source>
        <dbReference type="Pfam" id="PF00389"/>
    </source>
</evidence>
<keyword evidence="3 5" id="KW-0560">Oxidoreductase</keyword>
<evidence type="ECO:0000256" key="2">
    <source>
        <dbReference type="ARBA" id="ARBA00022605"/>
    </source>
</evidence>
<proteinExistence type="inferred from homology"/>
<comment type="similarity">
    <text evidence="1 5">Belongs to the D-isomer specific 2-hydroxyacid dehydrogenase family.</text>
</comment>
<dbReference type="InterPro" id="IPR029753">
    <property type="entry name" value="D-isomer_DH_CS"/>
</dbReference>
<dbReference type="PANTHER" id="PTHR42789:SF1">
    <property type="entry name" value="D-ISOMER SPECIFIC 2-HYDROXYACID DEHYDROGENASE FAMILY PROTEIN (AFU_ORTHOLOGUE AFUA_6G10090)"/>
    <property type="match status" value="1"/>
</dbReference>
<feature type="domain" description="D-isomer specific 2-hydroxyacid dehydrogenase catalytic" evidence="6">
    <location>
        <begin position="15"/>
        <end position="315"/>
    </location>
</feature>
<dbReference type="SUPFAM" id="SSF51735">
    <property type="entry name" value="NAD(P)-binding Rossmann-fold domains"/>
    <property type="match status" value="1"/>
</dbReference>
<feature type="domain" description="D-isomer specific 2-hydroxyacid dehydrogenase NAD-binding" evidence="7">
    <location>
        <begin position="112"/>
        <end position="284"/>
    </location>
</feature>
<organism evidence="8">
    <name type="scientific">uncultured spirochete</name>
    <dbReference type="NCBI Taxonomy" id="156406"/>
    <lineage>
        <taxon>Bacteria</taxon>
        <taxon>Pseudomonadati</taxon>
        <taxon>Spirochaetota</taxon>
        <taxon>Spirochaetia</taxon>
        <taxon>Spirochaetales</taxon>
        <taxon>environmental samples</taxon>
    </lineage>
</organism>
<evidence type="ECO:0000313" key="8">
    <source>
        <dbReference type="EMBL" id="SLM11996.1"/>
    </source>
</evidence>
<dbReference type="PANTHER" id="PTHR42789">
    <property type="entry name" value="D-ISOMER SPECIFIC 2-HYDROXYACID DEHYDROGENASE FAMILY PROTEIN (AFU_ORTHOLOGUE AFUA_6G10090)"/>
    <property type="match status" value="1"/>
</dbReference>
<reference evidence="8" key="1">
    <citation type="submission" date="2017-02" db="EMBL/GenBank/DDBJ databases">
        <authorList>
            <person name="Regsiter A."/>
            <person name="William W."/>
        </authorList>
    </citation>
    <scope>NUCLEOTIDE SEQUENCE</scope>
    <source>
        <strain evidence="8">Bib</strain>
    </source>
</reference>
<dbReference type="AlphaFoldDB" id="A0A3P3XIT5"/>
<dbReference type="Pfam" id="PF02826">
    <property type="entry name" value="2-Hacid_dh_C"/>
    <property type="match status" value="1"/>
</dbReference>
<dbReference type="GO" id="GO:0004617">
    <property type="term" value="F:phosphoglycerate dehydrogenase activity"/>
    <property type="evidence" value="ECO:0007669"/>
    <property type="project" value="UniProtKB-EC"/>
</dbReference>
<dbReference type="InterPro" id="IPR006140">
    <property type="entry name" value="D-isomer_DH_NAD-bd"/>
</dbReference>
<name>A0A3P3XIT5_9SPIR</name>
<evidence type="ECO:0000256" key="1">
    <source>
        <dbReference type="ARBA" id="ARBA00005854"/>
    </source>
</evidence>
<evidence type="ECO:0000256" key="4">
    <source>
        <dbReference type="ARBA" id="ARBA00023027"/>
    </source>
</evidence>
<dbReference type="PROSITE" id="PS00065">
    <property type="entry name" value="D_2_HYDROXYACID_DH_1"/>
    <property type="match status" value="1"/>
</dbReference>
<evidence type="ECO:0000256" key="5">
    <source>
        <dbReference type="RuleBase" id="RU003719"/>
    </source>
</evidence>
<dbReference type="GO" id="GO:0008652">
    <property type="term" value="P:amino acid biosynthetic process"/>
    <property type="evidence" value="ECO:0007669"/>
    <property type="project" value="UniProtKB-KW"/>
</dbReference>
<dbReference type="InterPro" id="IPR036291">
    <property type="entry name" value="NAD(P)-bd_dom_sf"/>
</dbReference>
<keyword evidence="2" id="KW-0028">Amino-acid biosynthesis</keyword>
<evidence type="ECO:0000256" key="3">
    <source>
        <dbReference type="ARBA" id="ARBA00023002"/>
    </source>
</evidence>
<dbReference type="InterPro" id="IPR050857">
    <property type="entry name" value="D-2-hydroxyacid_DH"/>
</dbReference>
<dbReference type="EMBL" id="FWDM01000014">
    <property type="protein sequence ID" value="SLM11996.1"/>
    <property type="molecule type" value="Genomic_DNA"/>
</dbReference>
<dbReference type="InterPro" id="IPR029752">
    <property type="entry name" value="D-isomer_DH_CS1"/>
</dbReference>